<accession>A0A377I9V2</accession>
<dbReference type="Proteomes" id="UP000254465">
    <property type="component" value="Unassembled WGS sequence"/>
</dbReference>
<dbReference type="EMBL" id="UGHK01000002">
    <property type="protein sequence ID" value="STO71499.1"/>
    <property type="molecule type" value="Genomic_DNA"/>
</dbReference>
<evidence type="ECO:0000313" key="2">
    <source>
        <dbReference type="Proteomes" id="UP000254465"/>
    </source>
</evidence>
<name>A0A377I9V2_AVIPA</name>
<dbReference type="AlphaFoldDB" id="A0A377I9V2"/>
<protein>
    <submittedName>
        <fullName evidence="1">Hemocin immunity protein</fullName>
    </submittedName>
</protein>
<organism evidence="1 2">
    <name type="scientific">Avibacterium paragallinarum</name>
    <name type="common">Haemophilus gallinarum</name>
    <dbReference type="NCBI Taxonomy" id="728"/>
    <lineage>
        <taxon>Bacteria</taxon>
        <taxon>Pseudomonadati</taxon>
        <taxon>Pseudomonadota</taxon>
        <taxon>Gammaproteobacteria</taxon>
        <taxon>Pasteurellales</taxon>
        <taxon>Pasteurellaceae</taxon>
        <taxon>Avibacterium</taxon>
    </lineage>
</organism>
<proteinExistence type="predicted"/>
<reference evidence="1 2" key="1">
    <citation type="submission" date="2018-06" db="EMBL/GenBank/DDBJ databases">
        <authorList>
            <consortium name="Pathogen Informatics"/>
            <person name="Doyle S."/>
        </authorList>
    </citation>
    <scope>NUCLEOTIDE SEQUENCE [LARGE SCALE GENOMIC DNA]</scope>
    <source>
        <strain evidence="1 2">NCTC11296</strain>
    </source>
</reference>
<gene>
    <name evidence="1" type="primary">hmcI</name>
    <name evidence="1" type="ORF">NCTC11296_01402</name>
</gene>
<sequence>MGVIGPHEGKELDLMLRGLKNLALFYTDYNIPDEFIPYLESGFFKVKKIRINISNKNFFYYYIIYKQKHKRKAKKLSLLLEKSKNCFNSNYERKIGKLLGYSKDDIEFYIETCIYNTINLIP</sequence>
<evidence type="ECO:0000313" key="1">
    <source>
        <dbReference type="EMBL" id="STO71499.1"/>
    </source>
</evidence>
<dbReference type="RefSeq" id="WP_017806204.1">
    <property type="nucleotide sequence ID" value="NZ_PQVK01000138.1"/>
</dbReference>